<comment type="caution">
    <text evidence="3">The sequence shown here is derived from an EMBL/GenBank/DDBJ whole genome shotgun (WGS) entry which is preliminary data.</text>
</comment>
<comment type="similarity">
    <text evidence="2">Belongs to the short-chain dehydrogenases/reductases (SDR) family.</text>
</comment>
<dbReference type="InterPro" id="IPR036291">
    <property type="entry name" value="NAD(P)-bd_dom_sf"/>
</dbReference>
<dbReference type="PANTHER" id="PTHR43157">
    <property type="entry name" value="PHOSPHATIDYLINOSITOL-GLYCAN BIOSYNTHESIS CLASS F PROTEIN-RELATED"/>
    <property type="match status" value="1"/>
</dbReference>
<dbReference type="SUPFAM" id="SSF51735">
    <property type="entry name" value="NAD(P)-binding Rossmann-fold domains"/>
    <property type="match status" value="1"/>
</dbReference>
<dbReference type="PANTHER" id="PTHR43157:SF31">
    <property type="entry name" value="PHOSPHATIDYLINOSITOL-GLYCAN BIOSYNTHESIS CLASS F PROTEIN"/>
    <property type="match status" value="1"/>
</dbReference>
<dbReference type="InterPro" id="IPR002347">
    <property type="entry name" value="SDR_fam"/>
</dbReference>
<dbReference type="Proteomes" id="UP001155057">
    <property type="component" value="Unassembled WGS sequence"/>
</dbReference>
<accession>A0A9X2TEV3</accession>
<dbReference type="GO" id="GO:0016491">
    <property type="term" value="F:oxidoreductase activity"/>
    <property type="evidence" value="ECO:0007669"/>
    <property type="project" value="UniProtKB-KW"/>
</dbReference>
<name>A0A9X2TEV3_9BACT</name>
<dbReference type="PRINTS" id="PR00080">
    <property type="entry name" value="SDRFAMILY"/>
</dbReference>
<dbReference type="RefSeq" id="WP_112902643.1">
    <property type="nucleotide sequence ID" value="NZ_CALTRY010000001.1"/>
</dbReference>
<protein>
    <submittedName>
        <fullName evidence="3">NAD(P)-dependent dehydrogenase (Short-subunit alcohol dehydrogenase family)</fullName>
    </submittedName>
</protein>
<organism evidence="3 5">
    <name type="scientific">Salinibacter ruber</name>
    <dbReference type="NCBI Taxonomy" id="146919"/>
    <lineage>
        <taxon>Bacteria</taxon>
        <taxon>Pseudomonadati</taxon>
        <taxon>Rhodothermota</taxon>
        <taxon>Rhodothermia</taxon>
        <taxon>Rhodothermales</taxon>
        <taxon>Salinibacteraceae</taxon>
        <taxon>Salinibacter</taxon>
    </lineage>
</organism>
<dbReference type="Gene3D" id="3.40.50.720">
    <property type="entry name" value="NAD(P)-binding Rossmann-like Domain"/>
    <property type="match status" value="1"/>
</dbReference>
<dbReference type="Pfam" id="PF00106">
    <property type="entry name" value="adh_short"/>
    <property type="match status" value="1"/>
</dbReference>
<keyword evidence="1" id="KW-0560">Oxidoreductase</keyword>
<evidence type="ECO:0000256" key="1">
    <source>
        <dbReference type="ARBA" id="ARBA00023002"/>
    </source>
</evidence>
<gene>
    <name evidence="4" type="ORF">GGP61_002198</name>
    <name evidence="3" type="ORF">GGP71_002335</name>
</gene>
<sequence>MENPRSDLKDMSGTVCVVTGANSGIGKATAAELARLGARVVMVCRDEGRGREAQAELRAEARTAHPSRADTIDLRIADLSVQEEVYHLGETLRADYDRLDVLVNNAGVFLESREETVDGVEATFAVNHLAPFLLTHLVLPRLRETAGRAGEARIVTLSSEAHRGVSMDFDDLNAETGYNPLQAYAQSKLANILFTHELSRRLQDEGVVANVVHPGIVNTNIWRGSGWISRIARLFSWLYKRPEEGARNVVYLAASPDVEGVTGQYFKETEVVNPSPEAYDEKAEARLWRISREMTGLAEVDEDGAPG</sequence>
<dbReference type="EMBL" id="JANUAE010000007">
    <property type="protein sequence ID" value="MCS3710585.1"/>
    <property type="molecule type" value="Genomic_DNA"/>
</dbReference>
<proteinExistence type="inferred from homology"/>
<dbReference type="AlphaFoldDB" id="A0A9X2TEV3"/>
<evidence type="ECO:0000313" key="5">
    <source>
        <dbReference type="Proteomes" id="UP001155027"/>
    </source>
</evidence>
<reference evidence="3" key="1">
    <citation type="submission" date="2022-08" db="EMBL/GenBank/DDBJ databases">
        <title>Genomic Encyclopedia of Type Strains, Phase V (KMG-V): Genome sequencing to study the core and pangenomes of soil and plant-associated prokaryotes.</title>
        <authorList>
            <person name="Whitman W."/>
        </authorList>
    </citation>
    <scope>NUCLEOTIDE SEQUENCE</scope>
    <source>
        <strain evidence="3">0</strain>
        <strain evidence="4">SP3049</strain>
    </source>
</reference>
<evidence type="ECO:0000256" key="2">
    <source>
        <dbReference type="RuleBase" id="RU000363"/>
    </source>
</evidence>
<dbReference type="Proteomes" id="UP001155027">
    <property type="component" value="Unassembled WGS sequence"/>
</dbReference>
<evidence type="ECO:0000313" key="4">
    <source>
        <dbReference type="EMBL" id="MCS3710585.1"/>
    </source>
</evidence>
<dbReference type="CDD" id="cd05327">
    <property type="entry name" value="retinol-DH_like_SDR_c_like"/>
    <property type="match status" value="1"/>
</dbReference>
<dbReference type="PRINTS" id="PR00081">
    <property type="entry name" value="GDHRDH"/>
</dbReference>
<evidence type="ECO:0000313" key="3">
    <source>
        <dbReference type="EMBL" id="MCS3678404.1"/>
    </source>
</evidence>
<dbReference type="EMBL" id="JANUAU010000007">
    <property type="protein sequence ID" value="MCS3678404.1"/>
    <property type="molecule type" value="Genomic_DNA"/>
</dbReference>